<reference evidence="3 4" key="1">
    <citation type="submission" date="2024-01" db="EMBL/GenBank/DDBJ databases">
        <title>The genomes of 5 underutilized Papilionoideae crops provide insights into root nodulation and disease resistance.</title>
        <authorList>
            <person name="Yuan L."/>
        </authorList>
    </citation>
    <scope>NUCLEOTIDE SEQUENCE [LARGE SCALE GENOMIC DNA]</scope>
    <source>
        <strain evidence="3">LY-2023</strain>
        <tissue evidence="3">Leaf</tissue>
    </source>
</reference>
<name>A0AAN9KJ38_CLITE</name>
<gene>
    <name evidence="3" type="ORF">RJT34_01122</name>
</gene>
<keyword evidence="4" id="KW-1185">Reference proteome</keyword>
<dbReference type="Pfam" id="PF05003">
    <property type="entry name" value="DUF668"/>
    <property type="match status" value="1"/>
</dbReference>
<proteinExistence type="predicted"/>
<evidence type="ECO:0000313" key="3">
    <source>
        <dbReference type="EMBL" id="KAK7317143.1"/>
    </source>
</evidence>
<evidence type="ECO:0000259" key="1">
    <source>
        <dbReference type="Pfam" id="PF05003"/>
    </source>
</evidence>
<feature type="domain" description="DUF668" evidence="1">
    <location>
        <begin position="434"/>
        <end position="527"/>
    </location>
</feature>
<dbReference type="AlphaFoldDB" id="A0AAN9KJ38"/>
<comment type="caution">
    <text evidence="3">The sequence shown here is derived from an EMBL/GenBank/DDBJ whole genome shotgun (WGS) entry which is preliminary data.</text>
</comment>
<dbReference type="GO" id="GO:0045927">
    <property type="term" value="P:positive regulation of growth"/>
    <property type="evidence" value="ECO:0007669"/>
    <property type="project" value="InterPro"/>
</dbReference>
<dbReference type="PANTHER" id="PTHR31371">
    <property type="entry name" value="BNAC09G50660D PROTEIN"/>
    <property type="match status" value="1"/>
</dbReference>
<dbReference type="InterPro" id="IPR021864">
    <property type="entry name" value="DUF3475"/>
</dbReference>
<organism evidence="3 4">
    <name type="scientific">Clitoria ternatea</name>
    <name type="common">Butterfly pea</name>
    <dbReference type="NCBI Taxonomy" id="43366"/>
    <lineage>
        <taxon>Eukaryota</taxon>
        <taxon>Viridiplantae</taxon>
        <taxon>Streptophyta</taxon>
        <taxon>Embryophyta</taxon>
        <taxon>Tracheophyta</taxon>
        <taxon>Spermatophyta</taxon>
        <taxon>Magnoliopsida</taxon>
        <taxon>eudicotyledons</taxon>
        <taxon>Gunneridae</taxon>
        <taxon>Pentapetalae</taxon>
        <taxon>rosids</taxon>
        <taxon>fabids</taxon>
        <taxon>Fabales</taxon>
        <taxon>Fabaceae</taxon>
        <taxon>Papilionoideae</taxon>
        <taxon>50 kb inversion clade</taxon>
        <taxon>NPAAA clade</taxon>
        <taxon>indigoferoid/millettioid clade</taxon>
        <taxon>Phaseoleae</taxon>
        <taxon>Clitoria</taxon>
    </lineage>
</organism>
<feature type="domain" description="DUF3475" evidence="2">
    <location>
        <begin position="28"/>
        <end position="84"/>
    </location>
</feature>
<evidence type="ECO:0000313" key="4">
    <source>
        <dbReference type="Proteomes" id="UP001359559"/>
    </source>
</evidence>
<evidence type="ECO:0000259" key="2">
    <source>
        <dbReference type="Pfam" id="PF11961"/>
    </source>
</evidence>
<dbReference type="EMBL" id="JAYKXN010000001">
    <property type="protein sequence ID" value="KAK7317143.1"/>
    <property type="molecule type" value="Genomic_DNA"/>
</dbReference>
<accession>A0AAN9KJ38</accession>
<dbReference type="PANTHER" id="PTHR31371:SF22">
    <property type="entry name" value="PLANT_T32M21-140 PROTEIN"/>
    <property type="match status" value="1"/>
</dbReference>
<dbReference type="InterPro" id="IPR007700">
    <property type="entry name" value="DUF668"/>
</dbReference>
<dbReference type="Proteomes" id="UP001359559">
    <property type="component" value="Unassembled WGS sequence"/>
</dbReference>
<dbReference type="Pfam" id="PF11961">
    <property type="entry name" value="DUF3475"/>
    <property type="match status" value="1"/>
</dbReference>
<sequence length="602" mass="67692">MVAESWFRSLWKAPRKHEVNSEKVVIGVLAFEIASLMSKLVNLWQSLSDKQLARLREEITNSVGIRKLVSDDDHFIERFICLEILGNMAHVAESVARLAKKCSDPILKGFENAFYEFITMGVDPYGWEFTCKKMEKKIKRMEKFISTNTSLYQEMEVLADLEQTFARMKANGESDGVTLMEYQKKVAWKRREVKNLQDISLWNRTYDYTIHFLARSLFAIFSKINNVFGIREMVDFAGTNNSSVLNTDFIYRSQSVSTLLQSSYHPAQNSIARFSSGPLNGITARSGPIVRTNNISISHSGPLGDSSTKSGPISGKYTSVNFYSGPLGRNLNQSVPATGRNKKSKIWKFYGHSAATRVKETHTRPSRLTQVGPFKGCMAWDSSSVAECHSSANGVHYGIPKDVNSNPLGPAKVVHHAQSVFKPLCRLLNPPPETLGAAALALHYANVIIVIEKLVASSHLIGVDARDDLYNMLPRRVRAALKTKLKPYTKTMASSSSIYDPSLAAEWTEAMSSILEWLAPLAHNMIRWQSERSYEQQSFVSRTHVLLVQTLYFANQEKTEEIITELLVGLNYVWKYGRELNAKALAECGSFRVDNEYPNLNG</sequence>
<protein>
    <submittedName>
        <fullName evidence="3">Uncharacterized protein</fullName>
    </submittedName>
</protein>